<dbReference type="InterPro" id="IPR051692">
    <property type="entry name" value="OMP-like"/>
</dbReference>
<dbReference type="PANTHER" id="PTHR34001:SF3">
    <property type="entry name" value="BLL7405 PROTEIN"/>
    <property type="match status" value="1"/>
</dbReference>
<dbReference type="NCBIfam" id="TIGR01414">
    <property type="entry name" value="autotrans_barl"/>
    <property type="match status" value="1"/>
</dbReference>
<dbReference type="EMBL" id="QFPN01000002">
    <property type="protein sequence ID" value="PZQ17980.1"/>
    <property type="molecule type" value="Genomic_DNA"/>
</dbReference>
<comment type="subcellular location">
    <subcellularLocation>
        <location evidence="1">Cell outer membrane</location>
    </subcellularLocation>
</comment>
<dbReference type="InterPro" id="IPR027385">
    <property type="entry name" value="Beta-barrel_OMP"/>
</dbReference>
<keyword evidence="2 6" id="KW-0732">Signal</keyword>
<dbReference type="Gene3D" id="2.40.160.20">
    <property type="match status" value="1"/>
</dbReference>
<comment type="caution">
    <text evidence="8">The sequence shown here is derived from an EMBL/GenBank/DDBJ whole genome shotgun (WGS) entry which is preliminary data.</text>
</comment>
<sequence>MRTIQIALATGLTLCASASLAADMSEGFPVTDLRPSISDWTGAYVGGQVGYRLGRAKTKGLDPATASATPPDSGTARLDTVIGGLRGGYDHQINDQIVIGVAVDANYGSDSAKQSADLSATDSGEGRLKHTWDASARLRAGVLLNESLLAYGTGGVALLGEKLSASVTRSGDRSSFSDRRTHVGWTIGGGVEAALADNWRAFAEYRYAQFGSKTYDWDDEGVKAKSKPRTHTILTGVNYAF</sequence>
<evidence type="ECO:0000256" key="5">
    <source>
        <dbReference type="ARBA" id="ARBA00038306"/>
    </source>
</evidence>
<protein>
    <recommendedName>
        <fullName evidence="7">Outer membrane protein beta-barrel domain-containing protein</fullName>
    </recommendedName>
</protein>
<dbReference type="GO" id="GO:0009279">
    <property type="term" value="C:cell outer membrane"/>
    <property type="evidence" value="ECO:0007669"/>
    <property type="project" value="UniProtKB-SubCell"/>
</dbReference>
<dbReference type="SUPFAM" id="SSF56925">
    <property type="entry name" value="OMPA-like"/>
    <property type="match status" value="1"/>
</dbReference>
<feature type="chain" id="PRO_5016002574" description="Outer membrane protein beta-barrel domain-containing protein" evidence="6">
    <location>
        <begin position="22"/>
        <end position="241"/>
    </location>
</feature>
<evidence type="ECO:0000256" key="4">
    <source>
        <dbReference type="ARBA" id="ARBA00023237"/>
    </source>
</evidence>
<dbReference type="PANTHER" id="PTHR34001">
    <property type="entry name" value="BLL7405 PROTEIN"/>
    <property type="match status" value="1"/>
</dbReference>
<reference evidence="8 9" key="1">
    <citation type="submission" date="2017-08" db="EMBL/GenBank/DDBJ databases">
        <title>Infants hospitalized years apart are colonized by the same room-sourced microbial strains.</title>
        <authorList>
            <person name="Brooks B."/>
            <person name="Olm M.R."/>
            <person name="Firek B.A."/>
            <person name="Baker R."/>
            <person name="Thomas B.C."/>
            <person name="Morowitz M.J."/>
            <person name="Banfield J.F."/>
        </authorList>
    </citation>
    <scope>NUCLEOTIDE SEQUENCE [LARGE SCALE GENOMIC DNA]</scope>
    <source>
        <strain evidence="8">S2_005_003_R2_43</strain>
    </source>
</reference>
<proteinExistence type="inferred from homology"/>
<dbReference type="InterPro" id="IPR011250">
    <property type="entry name" value="OMP/PagP_B-barrel"/>
</dbReference>
<dbReference type="Proteomes" id="UP000249577">
    <property type="component" value="Unassembled WGS sequence"/>
</dbReference>
<evidence type="ECO:0000256" key="1">
    <source>
        <dbReference type="ARBA" id="ARBA00004442"/>
    </source>
</evidence>
<feature type="signal peptide" evidence="6">
    <location>
        <begin position="1"/>
        <end position="21"/>
    </location>
</feature>
<evidence type="ECO:0000313" key="9">
    <source>
        <dbReference type="Proteomes" id="UP000249577"/>
    </source>
</evidence>
<dbReference type="Pfam" id="PF13505">
    <property type="entry name" value="OMP_b-brl"/>
    <property type="match status" value="1"/>
</dbReference>
<evidence type="ECO:0000259" key="7">
    <source>
        <dbReference type="Pfam" id="PF13505"/>
    </source>
</evidence>
<comment type="similarity">
    <text evidence="5">Belongs to the Omp25/RopB family.</text>
</comment>
<name>A0A2W5MWC8_ANCNO</name>
<feature type="domain" description="Outer membrane protein beta-barrel" evidence="7">
    <location>
        <begin position="38"/>
        <end position="241"/>
    </location>
</feature>
<gene>
    <name evidence="8" type="ORF">DI565_04470</name>
</gene>
<keyword evidence="4" id="KW-0998">Cell outer membrane</keyword>
<accession>A0A2W5MWC8</accession>
<evidence type="ECO:0000256" key="6">
    <source>
        <dbReference type="SAM" id="SignalP"/>
    </source>
</evidence>
<organism evidence="8 9">
    <name type="scientific">Ancylobacter novellus</name>
    <name type="common">Thiobacillus novellus</name>
    <dbReference type="NCBI Taxonomy" id="921"/>
    <lineage>
        <taxon>Bacteria</taxon>
        <taxon>Pseudomonadati</taxon>
        <taxon>Pseudomonadota</taxon>
        <taxon>Alphaproteobacteria</taxon>
        <taxon>Hyphomicrobiales</taxon>
        <taxon>Xanthobacteraceae</taxon>
        <taxon>Ancylobacter</taxon>
    </lineage>
</organism>
<keyword evidence="3" id="KW-0472">Membrane</keyword>
<evidence type="ECO:0000256" key="3">
    <source>
        <dbReference type="ARBA" id="ARBA00023136"/>
    </source>
</evidence>
<evidence type="ECO:0000256" key="2">
    <source>
        <dbReference type="ARBA" id="ARBA00022729"/>
    </source>
</evidence>
<dbReference type="InterPro" id="IPR006315">
    <property type="entry name" value="OM_autotransptr_brl_dom"/>
</dbReference>
<evidence type="ECO:0000313" key="8">
    <source>
        <dbReference type="EMBL" id="PZQ17980.1"/>
    </source>
</evidence>
<dbReference type="AlphaFoldDB" id="A0A2W5MWC8"/>